<protein>
    <recommendedName>
        <fullName evidence="3">amidase</fullName>
        <ecNumber evidence="3">3.5.1.4</ecNumber>
    </recommendedName>
</protein>
<dbReference type="Pfam" id="PF01425">
    <property type="entry name" value="Amidase"/>
    <property type="match status" value="1"/>
</dbReference>
<dbReference type="GO" id="GO:0004040">
    <property type="term" value="F:amidase activity"/>
    <property type="evidence" value="ECO:0007669"/>
    <property type="project" value="UniProtKB-EC"/>
</dbReference>
<comment type="catalytic activity">
    <reaction evidence="1">
        <text>a monocarboxylic acid amide + H2O = a monocarboxylate + NH4(+)</text>
        <dbReference type="Rhea" id="RHEA:12020"/>
        <dbReference type="ChEBI" id="CHEBI:15377"/>
        <dbReference type="ChEBI" id="CHEBI:28938"/>
        <dbReference type="ChEBI" id="CHEBI:35757"/>
        <dbReference type="ChEBI" id="CHEBI:83628"/>
        <dbReference type="EC" id="3.5.1.4"/>
    </reaction>
</comment>
<dbReference type="EMBL" id="JAPDFR010000001">
    <property type="protein sequence ID" value="KAK0392281.1"/>
    <property type="molecule type" value="Genomic_DNA"/>
</dbReference>
<dbReference type="Gene3D" id="3.90.1300.10">
    <property type="entry name" value="Amidase signature (AS) domain"/>
    <property type="match status" value="1"/>
</dbReference>
<dbReference type="SUPFAM" id="SSF75304">
    <property type="entry name" value="Amidase signature (AS) enzymes"/>
    <property type="match status" value="1"/>
</dbReference>
<evidence type="ECO:0000256" key="1">
    <source>
        <dbReference type="ARBA" id="ARBA00001311"/>
    </source>
</evidence>
<dbReference type="EC" id="3.5.1.4" evidence="3"/>
<feature type="domain" description="Amidase" evidence="5">
    <location>
        <begin position="169"/>
        <end position="624"/>
    </location>
</feature>
<evidence type="ECO:0000313" key="7">
    <source>
        <dbReference type="Proteomes" id="UP001175261"/>
    </source>
</evidence>
<evidence type="ECO:0000256" key="2">
    <source>
        <dbReference type="ARBA" id="ARBA00009199"/>
    </source>
</evidence>
<proteinExistence type="inferred from homology"/>
<organism evidence="6 7">
    <name type="scientific">Sarocladium strictum</name>
    <name type="common">Black bundle disease fungus</name>
    <name type="synonym">Acremonium strictum</name>
    <dbReference type="NCBI Taxonomy" id="5046"/>
    <lineage>
        <taxon>Eukaryota</taxon>
        <taxon>Fungi</taxon>
        <taxon>Dikarya</taxon>
        <taxon>Ascomycota</taxon>
        <taxon>Pezizomycotina</taxon>
        <taxon>Sordariomycetes</taxon>
        <taxon>Hypocreomycetidae</taxon>
        <taxon>Hypocreales</taxon>
        <taxon>Sarocladiaceae</taxon>
        <taxon>Sarocladium</taxon>
    </lineage>
</organism>
<evidence type="ECO:0000256" key="4">
    <source>
        <dbReference type="ARBA" id="ARBA00022801"/>
    </source>
</evidence>
<sequence>MCRHRPARRAVTHLLRPLYPSSSASSSSPSSSLSSSSSSSFLSFNFFSTTPPPPPHKVFRRTLLNNIMSASAIPARAASSSSSSAYYQDASWEQVVKAKKAQLATAIPAEWRLEKQRVAELTRTGDLMGSRAALRSGVLSVDELDLTEKHTARQLVEMMARRQVTSEQVVTAFCKRAAVAQQLTSCLTEMFFDEAIARAKVLDQTLRETGKPVGPLHGLPVSLKDTYKVLGYDASAGFVNGLREGPAKSNSHLVTLLLEAGAVPYVKSNVPQTLMTADSENNIYGRALNPRNLKLNAGGSSGGEGAIVGFRGSPLGVGTDVAGSIRIPSGCCGTYGFKPSNHRVPYGNQSEGNPPVLPGPWPSAGPLANSLDDLELFMSTVIGLRPARLDSTALDMPWSPKTIAPGARLRIGLVEEDPSWPLSPPMRRALHEAQKAVAAAGHTVVRLPRDPARSVELGLHLATQFFELASVENPDQDLAALIGEPLIASVANRTSPFSAEKPPPVKFEGSTIEYIDRLENARLSYVGAWHAAFNDHRLDALLGPGAHSTAVAHDTYGSMPYTVLFNILDYPSCLIPYSKASKVLDPEPWISDVPGLPDYVPEDVDGMPCSVQVAATKLREEHCLAVAREVDAILHPRRKL</sequence>
<dbReference type="PROSITE" id="PS00571">
    <property type="entry name" value="AMIDASES"/>
    <property type="match status" value="1"/>
</dbReference>
<keyword evidence="4" id="KW-0378">Hydrolase</keyword>
<evidence type="ECO:0000259" key="5">
    <source>
        <dbReference type="Pfam" id="PF01425"/>
    </source>
</evidence>
<comment type="similarity">
    <text evidence="2">Belongs to the amidase family.</text>
</comment>
<reference evidence="6" key="1">
    <citation type="submission" date="2022-10" db="EMBL/GenBank/DDBJ databases">
        <title>Determination and structural analysis of whole genome sequence of Sarocladium strictum F4-1.</title>
        <authorList>
            <person name="Hu L."/>
            <person name="Jiang Y."/>
        </authorList>
    </citation>
    <scope>NUCLEOTIDE SEQUENCE</scope>
    <source>
        <strain evidence="6">F4-1</strain>
    </source>
</reference>
<dbReference type="AlphaFoldDB" id="A0AA39LC38"/>
<dbReference type="InterPro" id="IPR036928">
    <property type="entry name" value="AS_sf"/>
</dbReference>
<dbReference type="PANTHER" id="PTHR46072:SF3">
    <property type="entry name" value="AMIDASE"/>
    <property type="match status" value="1"/>
</dbReference>
<comment type="caution">
    <text evidence="6">The sequence shown here is derived from an EMBL/GenBank/DDBJ whole genome shotgun (WGS) entry which is preliminary data.</text>
</comment>
<dbReference type="PANTHER" id="PTHR46072">
    <property type="entry name" value="AMIDASE-RELATED-RELATED"/>
    <property type="match status" value="1"/>
</dbReference>
<evidence type="ECO:0000256" key="3">
    <source>
        <dbReference type="ARBA" id="ARBA00012922"/>
    </source>
</evidence>
<dbReference type="InterPro" id="IPR020556">
    <property type="entry name" value="Amidase_CS"/>
</dbReference>
<evidence type="ECO:0000313" key="6">
    <source>
        <dbReference type="EMBL" id="KAK0392281.1"/>
    </source>
</evidence>
<keyword evidence="7" id="KW-1185">Reference proteome</keyword>
<name>A0AA39LC38_SARSR</name>
<dbReference type="Proteomes" id="UP001175261">
    <property type="component" value="Unassembled WGS sequence"/>
</dbReference>
<dbReference type="InterPro" id="IPR023631">
    <property type="entry name" value="Amidase_dom"/>
</dbReference>
<accession>A0AA39LC38</accession>
<gene>
    <name evidence="6" type="ORF">NLU13_1777</name>
</gene>